<reference evidence="2 3" key="1">
    <citation type="journal article" date="2011" name="J. Bacteriol.">
        <title>Draft Genome Sequence of Gordonia neofelifaecis NRRL B-59395, a Cholesterol-Degrading Actinomycete.</title>
        <authorList>
            <person name="Ge F."/>
            <person name="Li W."/>
            <person name="Chen G."/>
            <person name="Liu Y."/>
            <person name="Zhang G."/>
            <person name="Yong B."/>
            <person name="Wang Q."/>
            <person name="Wang N."/>
            <person name="Huang Z."/>
            <person name="Li W."/>
            <person name="Wang J."/>
            <person name="Wu C."/>
            <person name="Xie Q."/>
            <person name="Liu G."/>
        </authorList>
    </citation>
    <scope>NUCLEOTIDE SEQUENCE [LARGE SCALE GENOMIC DNA]</scope>
    <source>
        <strain evidence="2 3">NRRL B-59395</strain>
    </source>
</reference>
<evidence type="ECO:0000313" key="2">
    <source>
        <dbReference type="EMBL" id="EGD54681.1"/>
    </source>
</evidence>
<dbReference type="InterPro" id="IPR032710">
    <property type="entry name" value="NTF2-like_dom_sf"/>
</dbReference>
<feature type="domain" description="YchJ-like middle NTF2-like" evidence="1">
    <location>
        <begin position="39"/>
        <end position="133"/>
    </location>
</feature>
<evidence type="ECO:0000259" key="1">
    <source>
        <dbReference type="Pfam" id="PF17775"/>
    </source>
</evidence>
<dbReference type="SUPFAM" id="SSF54427">
    <property type="entry name" value="NTF2-like"/>
    <property type="match status" value="1"/>
</dbReference>
<evidence type="ECO:0000313" key="3">
    <source>
        <dbReference type="Proteomes" id="UP000035065"/>
    </source>
</evidence>
<proteinExistence type="predicted"/>
<dbReference type="Proteomes" id="UP000035065">
    <property type="component" value="Unassembled WGS sequence"/>
</dbReference>
<organism evidence="2 3">
    <name type="scientific">Gordonia neofelifaecis NRRL B-59395</name>
    <dbReference type="NCBI Taxonomy" id="644548"/>
    <lineage>
        <taxon>Bacteria</taxon>
        <taxon>Bacillati</taxon>
        <taxon>Actinomycetota</taxon>
        <taxon>Actinomycetes</taxon>
        <taxon>Mycobacteriales</taxon>
        <taxon>Gordoniaceae</taxon>
        <taxon>Gordonia</taxon>
    </lineage>
</organism>
<dbReference type="Pfam" id="PF17775">
    <property type="entry name" value="YchJ_M-like"/>
    <property type="match status" value="1"/>
</dbReference>
<dbReference type="AlphaFoldDB" id="F1YKN7"/>
<dbReference type="eggNOG" id="COG3012">
    <property type="taxonomic scope" value="Bacteria"/>
</dbReference>
<sequence>MRYGAQMSDRRCPCGSGEVLSACCGRYLTGSGEGRRAPTAESLMRSRFTAFALGDEAHLLATWHPDTRPVQCPPDPDVRWLHLRIDEVVDGSPFHTTGTVAFTAVFRDSDGRGEMHERSRFERIDGAWFYLDGVHAG</sequence>
<gene>
    <name evidence="2" type="ORF">SCNU_12352</name>
</gene>
<dbReference type="Gene3D" id="3.10.450.50">
    <property type="match status" value="1"/>
</dbReference>
<dbReference type="InterPro" id="IPR048469">
    <property type="entry name" value="YchJ-like_M"/>
</dbReference>
<accession>F1YKN7</accession>
<dbReference type="STRING" id="644548.SCNU_12352"/>
<dbReference type="EMBL" id="AEUD01000010">
    <property type="protein sequence ID" value="EGD54681.1"/>
    <property type="molecule type" value="Genomic_DNA"/>
</dbReference>
<keyword evidence="3" id="KW-1185">Reference proteome</keyword>
<protein>
    <submittedName>
        <fullName evidence="2">Sec-C motif domain-containing protein</fullName>
    </submittedName>
</protein>
<comment type="caution">
    <text evidence="2">The sequence shown here is derived from an EMBL/GenBank/DDBJ whole genome shotgun (WGS) entry which is preliminary data.</text>
</comment>
<name>F1YKN7_9ACTN</name>